<evidence type="ECO:0000313" key="1">
    <source>
        <dbReference type="EMBL" id="OUN55720.1"/>
    </source>
</evidence>
<name>A0A1Y3VDR9_BACUN</name>
<dbReference type="Proteomes" id="UP000196329">
    <property type="component" value="Unassembled WGS sequence"/>
</dbReference>
<organism evidence="1 2">
    <name type="scientific">Bacteroides uniformis</name>
    <dbReference type="NCBI Taxonomy" id="820"/>
    <lineage>
        <taxon>Bacteria</taxon>
        <taxon>Pseudomonadati</taxon>
        <taxon>Bacteroidota</taxon>
        <taxon>Bacteroidia</taxon>
        <taxon>Bacteroidales</taxon>
        <taxon>Bacteroidaceae</taxon>
        <taxon>Bacteroides</taxon>
    </lineage>
</organism>
<sequence>MVDSLILSCGFTYAVTLLGDIQEGGISFMQFRYLIWQIPVLPEIHHNKIFHLQTDILTLCPTKERRQGAGIVSYGQGLLPG</sequence>
<dbReference type="AlphaFoldDB" id="A0A1Y3VDR9"/>
<accession>A0A1Y3VDR9</accession>
<reference evidence="2" key="1">
    <citation type="submission" date="2017-04" db="EMBL/GenBank/DDBJ databases">
        <title>Function of individual gut microbiota members based on whole genome sequencing of pure cultures obtained from chicken caecum.</title>
        <authorList>
            <person name="Medvecky M."/>
            <person name="Cejkova D."/>
            <person name="Polansky O."/>
            <person name="Karasova D."/>
            <person name="Kubasova T."/>
            <person name="Cizek A."/>
            <person name="Rychlik I."/>
        </authorList>
    </citation>
    <scope>NUCLEOTIDE SEQUENCE [LARGE SCALE GENOMIC DNA]</scope>
    <source>
        <strain evidence="2">An67</strain>
    </source>
</reference>
<evidence type="ECO:0000313" key="2">
    <source>
        <dbReference type="Proteomes" id="UP000196329"/>
    </source>
</evidence>
<protein>
    <submittedName>
        <fullName evidence="1">Uncharacterized protein</fullName>
    </submittedName>
</protein>
<proteinExistence type="predicted"/>
<dbReference type="EMBL" id="NFHS01000003">
    <property type="protein sequence ID" value="OUN55720.1"/>
    <property type="molecule type" value="Genomic_DNA"/>
</dbReference>
<comment type="caution">
    <text evidence="1">The sequence shown here is derived from an EMBL/GenBank/DDBJ whole genome shotgun (WGS) entry which is preliminary data.</text>
</comment>
<gene>
    <name evidence="1" type="ORF">B5G17_08510</name>
</gene>